<dbReference type="PROSITE" id="PS00061">
    <property type="entry name" value="ADH_SHORT"/>
    <property type="match status" value="1"/>
</dbReference>
<evidence type="ECO:0000313" key="4">
    <source>
        <dbReference type="EMBL" id="WMN15815.1"/>
    </source>
</evidence>
<dbReference type="PANTHER" id="PTHR43115">
    <property type="entry name" value="DEHYDROGENASE/REDUCTASE SDR FAMILY MEMBER 11"/>
    <property type="match status" value="1"/>
</dbReference>
<evidence type="ECO:0000313" key="3">
    <source>
        <dbReference type="EMBL" id="MQA56970.1"/>
    </source>
</evidence>
<dbReference type="RefSeq" id="WP_022639757.1">
    <property type="nucleotide sequence ID" value="NZ_AVOY01000038.1"/>
</dbReference>
<dbReference type="AlphaFoldDB" id="U7A2T0"/>
<dbReference type="NCBIfam" id="NF038213">
    <property type="entry name" value="SDR_TniO_fam"/>
    <property type="match status" value="1"/>
</dbReference>
<dbReference type="InterPro" id="IPR002347">
    <property type="entry name" value="SDR_fam"/>
</dbReference>
<dbReference type="Pfam" id="PF00106">
    <property type="entry name" value="adh_short"/>
    <property type="match status" value="1"/>
</dbReference>
<dbReference type="InterPro" id="IPR020904">
    <property type="entry name" value="Sc_DH/Rdtase_CS"/>
</dbReference>
<dbReference type="CDD" id="cd05233">
    <property type="entry name" value="SDR_c"/>
    <property type="match status" value="1"/>
</dbReference>
<evidence type="ECO:0000313" key="6">
    <source>
        <dbReference type="Proteomes" id="UP001237292"/>
    </source>
</evidence>
<comment type="similarity">
    <text evidence="1">Belongs to the short-chain dehydrogenases/reductases (SDR) family.</text>
</comment>
<accession>U7A2T0</accession>
<dbReference type="PANTHER" id="PTHR43115:SF4">
    <property type="entry name" value="DEHYDROGENASE_REDUCTASE SDR FAMILY MEMBER 11"/>
    <property type="match status" value="1"/>
</dbReference>
<dbReference type="EMBL" id="CP133164">
    <property type="protein sequence ID" value="WMN15815.1"/>
    <property type="molecule type" value="Genomic_DNA"/>
</dbReference>
<gene>
    <name evidence="3" type="ORF">GDH07_26980</name>
    <name evidence="4" type="ORF">QL104_20940</name>
</gene>
<dbReference type="InterPro" id="IPR036291">
    <property type="entry name" value="NAD(P)-bd_dom_sf"/>
</dbReference>
<accession>A0A7X1U783</accession>
<dbReference type="Gene3D" id="3.40.50.720">
    <property type="entry name" value="NAD(P)-binding Rossmann-like Domain"/>
    <property type="match status" value="1"/>
</dbReference>
<reference evidence="4 6" key="2">
    <citation type="journal article" date="2023" name="Access Microbiol">
        <title>The genome of a steinernematid-associated Pseudomonas piscis bacterium encodes the biosynthesis of insect toxins.</title>
        <authorList>
            <person name="Awori R.M."/>
            <person name="Hendre P."/>
            <person name="Amugune N.O."/>
        </authorList>
    </citation>
    <scope>NUCLEOTIDE SEQUENCE [LARGE SCALE GENOMIC DNA]</scope>
    <source>
        <strain evidence="4 6">75</strain>
    </source>
</reference>
<keyword evidence="6" id="KW-1185">Reference proteome</keyword>
<sequence>MNNHSTVAISGGTSGIGRAVVQALVQAGANVALSGRDQARLEQVCAAANDNARKAVGIAMDACDPAHVPQLWRAGEQAFGEPPSAFVLCAGRGLPGSLLGSDSAQWQELVDVNVLGAMHQLRAAARAFLERRRSSERVQDIVVIGSTVGRQLSAGNPVYGATKFALHSLVESLRQELASSLVRVTLIEPGFVRTGFQETAGYDMHGFAALERDQGPFLGPEDVARAIRFVLEQPEHVHIDDIRIRPSRQRI</sequence>
<dbReference type="SUPFAM" id="SSF51735">
    <property type="entry name" value="NAD(P)-binding Rossmann-fold domains"/>
    <property type="match status" value="1"/>
</dbReference>
<protein>
    <submittedName>
        <fullName evidence="3">SDR family NAD(P)-dependent oxidoreductase</fullName>
    </submittedName>
    <submittedName>
        <fullName evidence="4">SDR family oxidoreductase</fullName>
    </submittedName>
</protein>
<evidence type="ECO:0000256" key="2">
    <source>
        <dbReference type="ARBA" id="ARBA00023002"/>
    </source>
</evidence>
<dbReference type="EMBL" id="WHUV01000005">
    <property type="protein sequence ID" value="MQA56970.1"/>
    <property type="molecule type" value="Genomic_DNA"/>
</dbReference>
<name>U7A2T0_9PSED</name>
<evidence type="ECO:0000256" key="1">
    <source>
        <dbReference type="ARBA" id="ARBA00006484"/>
    </source>
</evidence>
<proteinExistence type="inferred from homology"/>
<organism evidence="3 5">
    <name type="scientific">Pseudomonas piscis</name>
    <dbReference type="NCBI Taxonomy" id="2614538"/>
    <lineage>
        <taxon>Bacteria</taxon>
        <taxon>Pseudomonadati</taxon>
        <taxon>Pseudomonadota</taxon>
        <taxon>Gammaproteobacteria</taxon>
        <taxon>Pseudomonadales</taxon>
        <taxon>Pseudomonadaceae</taxon>
        <taxon>Pseudomonas</taxon>
    </lineage>
</organism>
<dbReference type="GO" id="GO:0016491">
    <property type="term" value="F:oxidoreductase activity"/>
    <property type="evidence" value="ECO:0007669"/>
    <property type="project" value="UniProtKB-KW"/>
</dbReference>
<keyword evidence="2" id="KW-0560">Oxidoreductase</keyword>
<dbReference type="PRINTS" id="PR00081">
    <property type="entry name" value="GDHRDH"/>
</dbReference>
<evidence type="ECO:0000313" key="5">
    <source>
        <dbReference type="Proteomes" id="UP000486534"/>
    </source>
</evidence>
<reference evidence="3 5" key="1">
    <citation type="submission" date="2019-10" db="EMBL/GenBank/DDBJ databases">
        <title>Pseudomonas dajingensis sp. nov., isolated from the profound head ulcers of farmed Murray cod (Maccullochella peelii peelii).</title>
        <authorList>
            <person name="Liu Y."/>
        </authorList>
    </citation>
    <scope>NUCLEOTIDE SEQUENCE [LARGE SCALE GENOMIC DNA]</scope>
    <source>
        <strain evidence="3 5">MC042</strain>
    </source>
</reference>
<dbReference type="Proteomes" id="UP000486534">
    <property type="component" value="Unassembled WGS sequence"/>
</dbReference>
<dbReference type="Proteomes" id="UP001237292">
    <property type="component" value="Chromosome"/>
</dbReference>